<feature type="chain" id="PRO_5045825750" evidence="2">
    <location>
        <begin position="27"/>
        <end position="209"/>
    </location>
</feature>
<proteinExistence type="predicted"/>
<evidence type="ECO:0000259" key="3">
    <source>
        <dbReference type="Pfam" id="PF03713"/>
    </source>
</evidence>
<evidence type="ECO:0000256" key="2">
    <source>
        <dbReference type="SAM" id="SignalP"/>
    </source>
</evidence>
<accession>A0ABP9TS60</accession>
<dbReference type="PANTHER" id="PTHR36933:SF1">
    <property type="entry name" value="SLL0788 PROTEIN"/>
    <property type="match status" value="1"/>
</dbReference>
<dbReference type="InterPro" id="IPR005183">
    <property type="entry name" value="DUF305_CopM-like"/>
</dbReference>
<keyword evidence="2" id="KW-0732">Signal</keyword>
<dbReference type="Gene3D" id="1.20.1260.10">
    <property type="match status" value="1"/>
</dbReference>
<evidence type="ECO:0000313" key="5">
    <source>
        <dbReference type="Proteomes" id="UP001501257"/>
    </source>
</evidence>
<dbReference type="PROSITE" id="PS51257">
    <property type="entry name" value="PROKAR_LIPOPROTEIN"/>
    <property type="match status" value="1"/>
</dbReference>
<dbReference type="PANTHER" id="PTHR36933">
    <property type="entry name" value="SLL0788 PROTEIN"/>
    <property type="match status" value="1"/>
</dbReference>
<reference evidence="5" key="1">
    <citation type="journal article" date="2019" name="Int. J. Syst. Evol. Microbiol.">
        <title>The Global Catalogue of Microorganisms (GCM) 10K type strain sequencing project: providing services to taxonomists for standard genome sequencing and annotation.</title>
        <authorList>
            <consortium name="The Broad Institute Genomics Platform"/>
            <consortium name="The Broad Institute Genome Sequencing Center for Infectious Disease"/>
            <person name="Wu L."/>
            <person name="Ma J."/>
        </authorList>
    </citation>
    <scope>NUCLEOTIDE SEQUENCE [LARGE SCALE GENOMIC DNA]</scope>
    <source>
        <strain evidence="5">JCM 18952</strain>
    </source>
</reference>
<sequence length="209" mass="21927">MKNRTLLYPLALAIAAGLTLSGCVPAPSEPNSAPTATTASSTDNGTPAASAPAAATEHNEADTMFAQMMLPHHEQAITMSDMMLAKGTSIDSSIRDLATDIKAAQGPEIEKMNSWLSLWNEPASAGTMGHSMEGMLGDDELAALDAAQGTEATRLFLTQMIGHHKGAVQMAEDAIADGSNPEVISLATSVVKDQQAEIKAMEELLQDYK</sequence>
<protein>
    <submittedName>
        <fullName evidence="4">DUF305 domain-containing protein</fullName>
    </submittedName>
</protein>
<feature type="region of interest" description="Disordered" evidence="1">
    <location>
        <begin position="27"/>
        <end position="52"/>
    </location>
</feature>
<dbReference type="EMBL" id="BAABLK010000087">
    <property type="protein sequence ID" value="GAA5228713.1"/>
    <property type="molecule type" value="Genomic_DNA"/>
</dbReference>
<dbReference type="Pfam" id="PF03713">
    <property type="entry name" value="DUF305"/>
    <property type="match status" value="1"/>
</dbReference>
<dbReference type="Proteomes" id="UP001501257">
    <property type="component" value="Unassembled WGS sequence"/>
</dbReference>
<feature type="domain" description="DUF305" evidence="3">
    <location>
        <begin position="62"/>
        <end position="205"/>
    </location>
</feature>
<organism evidence="4 5">
    <name type="scientific">Paeniglutamicibacter antarcticus</name>
    <dbReference type="NCBI Taxonomy" id="494023"/>
    <lineage>
        <taxon>Bacteria</taxon>
        <taxon>Bacillati</taxon>
        <taxon>Actinomycetota</taxon>
        <taxon>Actinomycetes</taxon>
        <taxon>Micrococcales</taxon>
        <taxon>Micrococcaceae</taxon>
        <taxon>Paeniglutamicibacter</taxon>
    </lineage>
</organism>
<gene>
    <name evidence="4" type="ORF">GCM10025778_32520</name>
</gene>
<keyword evidence="5" id="KW-1185">Reference proteome</keyword>
<evidence type="ECO:0000256" key="1">
    <source>
        <dbReference type="SAM" id="MobiDB-lite"/>
    </source>
</evidence>
<comment type="caution">
    <text evidence="4">The sequence shown here is derived from an EMBL/GenBank/DDBJ whole genome shotgun (WGS) entry which is preliminary data.</text>
</comment>
<dbReference type="RefSeq" id="WP_210100379.1">
    <property type="nucleotide sequence ID" value="NZ_BAABLK010000087.1"/>
</dbReference>
<evidence type="ECO:0000313" key="4">
    <source>
        <dbReference type="EMBL" id="GAA5228713.1"/>
    </source>
</evidence>
<dbReference type="InterPro" id="IPR012347">
    <property type="entry name" value="Ferritin-like"/>
</dbReference>
<feature type="signal peptide" evidence="2">
    <location>
        <begin position="1"/>
        <end position="26"/>
    </location>
</feature>
<name>A0ABP9TS60_9MICC</name>